<dbReference type="EMBL" id="QKWP01002866">
    <property type="protein sequence ID" value="RIB01974.1"/>
    <property type="molecule type" value="Genomic_DNA"/>
</dbReference>
<evidence type="ECO:0000313" key="3">
    <source>
        <dbReference type="Proteomes" id="UP000266673"/>
    </source>
</evidence>
<evidence type="ECO:0000313" key="2">
    <source>
        <dbReference type="EMBL" id="RIB01974.1"/>
    </source>
</evidence>
<dbReference type="Gene3D" id="1.20.5.2050">
    <property type="match status" value="1"/>
</dbReference>
<dbReference type="AlphaFoldDB" id="A0A397TVV2"/>
<dbReference type="InterPro" id="IPR044925">
    <property type="entry name" value="His-Me_finger_sf"/>
</dbReference>
<sequence>MIYPEWPMIDHINRNGLDNRECNLRETTPRENHLNRKKQKNNTSGHNGISFNKNMNAWFFWWRQNNKHKAKCFGITKKRTSEEAKRLAVEFKLAHDKISGNKNGYNITFN</sequence>
<accession>A0A397TVV2</accession>
<gene>
    <name evidence="2" type="ORF">C2G38_2229175</name>
</gene>
<dbReference type="OrthoDB" id="2419640at2759"/>
<keyword evidence="3" id="KW-1185">Reference proteome</keyword>
<feature type="region of interest" description="Disordered" evidence="1">
    <location>
        <begin position="25"/>
        <end position="49"/>
    </location>
</feature>
<comment type="caution">
    <text evidence="2">The sequence shown here is derived from an EMBL/GenBank/DDBJ whole genome shotgun (WGS) entry which is preliminary data.</text>
</comment>
<dbReference type="Proteomes" id="UP000266673">
    <property type="component" value="Unassembled WGS sequence"/>
</dbReference>
<reference evidence="2 3" key="1">
    <citation type="submission" date="2018-06" db="EMBL/GenBank/DDBJ databases">
        <title>Comparative genomics reveals the genomic features of Rhizophagus irregularis, R. cerebriforme, R. diaphanum and Gigaspora rosea, and their symbiotic lifestyle signature.</title>
        <authorList>
            <person name="Morin E."/>
            <person name="San Clemente H."/>
            <person name="Chen E.C.H."/>
            <person name="De La Providencia I."/>
            <person name="Hainaut M."/>
            <person name="Kuo A."/>
            <person name="Kohler A."/>
            <person name="Murat C."/>
            <person name="Tang N."/>
            <person name="Roy S."/>
            <person name="Loubradou J."/>
            <person name="Henrissat B."/>
            <person name="Grigoriev I.V."/>
            <person name="Corradi N."/>
            <person name="Roux C."/>
            <person name="Martin F.M."/>
        </authorList>
    </citation>
    <scope>NUCLEOTIDE SEQUENCE [LARGE SCALE GENOMIC DNA]</scope>
    <source>
        <strain evidence="2 3">DAOM 194757</strain>
    </source>
</reference>
<proteinExistence type="predicted"/>
<protein>
    <submittedName>
        <fullName evidence="2">Uncharacterized protein</fullName>
    </submittedName>
</protein>
<organism evidence="2 3">
    <name type="scientific">Gigaspora rosea</name>
    <dbReference type="NCBI Taxonomy" id="44941"/>
    <lineage>
        <taxon>Eukaryota</taxon>
        <taxon>Fungi</taxon>
        <taxon>Fungi incertae sedis</taxon>
        <taxon>Mucoromycota</taxon>
        <taxon>Glomeromycotina</taxon>
        <taxon>Glomeromycetes</taxon>
        <taxon>Diversisporales</taxon>
        <taxon>Gigasporaceae</taxon>
        <taxon>Gigaspora</taxon>
    </lineage>
</organism>
<evidence type="ECO:0000256" key="1">
    <source>
        <dbReference type="SAM" id="MobiDB-lite"/>
    </source>
</evidence>
<name>A0A397TVV2_9GLOM</name>
<dbReference type="SUPFAM" id="SSF54060">
    <property type="entry name" value="His-Me finger endonucleases"/>
    <property type="match status" value="1"/>
</dbReference>
<feature type="compositionally biased region" description="Basic and acidic residues" evidence="1">
    <location>
        <begin position="25"/>
        <end position="34"/>
    </location>
</feature>